<feature type="transmembrane region" description="Helical" evidence="2">
    <location>
        <begin position="117"/>
        <end position="139"/>
    </location>
</feature>
<keyword evidence="2" id="KW-0472">Membrane</keyword>
<evidence type="ECO:0000256" key="2">
    <source>
        <dbReference type="SAM" id="Phobius"/>
    </source>
</evidence>
<dbReference type="RefSeq" id="WP_089803690.1">
    <property type="nucleotide sequence ID" value="NZ_BJYE01000069.1"/>
</dbReference>
<keyword evidence="2" id="KW-0812">Transmembrane</keyword>
<feature type="transmembrane region" description="Helical" evidence="2">
    <location>
        <begin position="188"/>
        <end position="213"/>
    </location>
</feature>
<keyword evidence="2" id="KW-1133">Transmembrane helix</keyword>
<feature type="compositionally biased region" description="Polar residues" evidence="1">
    <location>
        <begin position="33"/>
        <end position="42"/>
    </location>
</feature>
<name>A0A511X555_9BACI</name>
<dbReference type="Pfam" id="PF13240">
    <property type="entry name" value="Zn_Ribbon_1"/>
    <property type="match status" value="1"/>
</dbReference>
<dbReference type="OrthoDB" id="2448863at2"/>
<feature type="transmembrane region" description="Helical" evidence="2">
    <location>
        <begin position="219"/>
        <end position="241"/>
    </location>
</feature>
<feature type="compositionally biased region" description="Low complexity" evidence="1">
    <location>
        <begin position="47"/>
        <end position="70"/>
    </location>
</feature>
<reference evidence="4 5" key="1">
    <citation type="submission" date="2019-07" db="EMBL/GenBank/DDBJ databases">
        <title>Whole genome shotgun sequence of Halolactibacillus alkaliphilus NBRC 103919.</title>
        <authorList>
            <person name="Hosoyama A."/>
            <person name="Uohara A."/>
            <person name="Ohji S."/>
            <person name="Ichikawa N."/>
        </authorList>
    </citation>
    <scope>NUCLEOTIDE SEQUENCE [LARGE SCALE GENOMIC DNA]</scope>
    <source>
        <strain evidence="4 5">NBRC 103919</strain>
    </source>
</reference>
<evidence type="ECO:0000259" key="3">
    <source>
        <dbReference type="Pfam" id="PF13240"/>
    </source>
</evidence>
<feature type="region of interest" description="Disordered" evidence="1">
    <location>
        <begin position="33"/>
        <end position="70"/>
    </location>
</feature>
<dbReference type="InterPro" id="IPR026870">
    <property type="entry name" value="Zinc_ribbon_dom"/>
</dbReference>
<sequence>MICNNCGAPLENDAKFCTNCGAAIAQTINQQAGNTAEQPISERSNETSNTQAQDTDTQTHHTSNSSTTDTVKQTIAQIQEHEYVEKGKVYAINYLNYAKVALKSPFKTAKQMQHPDIQLHGITTIGLYSFLMPLLFFFMLQTFNSYMQVPFFDVVIKPFVILAIVSLVMVAVLFGVGRLMRVNVSFKAVLGAYGSLHTLPVVLLLLSMILLVFNNYGLITLVLSFMFLVTTTINVSVLFALKSQLSEEIGLDVVYGIILSYIALIVLVLVVSDSIMGSMMMDMENILYDLLFMF</sequence>
<gene>
    <name evidence="4" type="ORF">HAL01_25520</name>
</gene>
<proteinExistence type="predicted"/>
<feature type="transmembrane region" description="Helical" evidence="2">
    <location>
        <begin position="253"/>
        <end position="272"/>
    </location>
</feature>
<comment type="caution">
    <text evidence="4">The sequence shown here is derived from an EMBL/GenBank/DDBJ whole genome shotgun (WGS) entry which is preliminary data.</text>
</comment>
<keyword evidence="5" id="KW-1185">Reference proteome</keyword>
<organism evidence="4 5">
    <name type="scientific">Halolactibacillus alkaliphilus</name>
    <dbReference type="NCBI Taxonomy" id="442899"/>
    <lineage>
        <taxon>Bacteria</taxon>
        <taxon>Bacillati</taxon>
        <taxon>Bacillota</taxon>
        <taxon>Bacilli</taxon>
        <taxon>Bacillales</taxon>
        <taxon>Bacillaceae</taxon>
        <taxon>Halolactibacillus</taxon>
    </lineage>
</organism>
<dbReference type="STRING" id="442899.SAMN05720591_1594"/>
<feature type="transmembrane region" description="Helical" evidence="2">
    <location>
        <begin position="159"/>
        <end position="176"/>
    </location>
</feature>
<dbReference type="AlphaFoldDB" id="A0A511X555"/>
<evidence type="ECO:0000256" key="1">
    <source>
        <dbReference type="SAM" id="MobiDB-lite"/>
    </source>
</evidence>
<accession>A0A511X555</accession>
<evidence type="ECO:0000313" key="5">
    <source>
        <dbReference type="Proteomes" id="UP000321400"/>
    </source>
</evidence>
<dbReference type="EMBL" id="BJYE01000069">
    <property type="protein sequence ID" value="GEN58088.1"/>
    <property type="molecule type" value="Genomic_DNA"/>
</dbReference>
<evidence type="ECO:0000313" key="4">
    <source>
        <dbReference type="EMBL" id="GEN58088.1"/>
    </source>
</evidence>
<dbReference type="Proteomes" id="UP000321400">
    <property type="component" value="Unassembled WGS sequence"/>
</dbReference>
<feature type="domain" description="Zinc-ribbon" evidence="3">
    <location>
        <begin position="3"/>
        <end position="23"/>
    </location>
</feature>
<protein>
    <recommendedName>
        <fullName evidence="3">Zinc-ribbon domain-containing protein</fullName>
    </recommendedName>
</protein>